<evidence type="ECO:0008006" key="4">
    <source>
        <dbReference type="Google" id="ProtNLM"/>
    </source>
</evidence>
<protein>
    <recommendedName>
        <fullName evidence="4">DUF1269 domain-containing protein</fullName>
    </recommendedName>
</protein>
<accession>A0A4P7LNU7</accession>
<gene>
    <name evidence="2" type="ORF">E0W60_30410</name>
</gene>
<evidence type="ECO:0000313" key="2">
    <source>
        <dbReference type="EMBL" id="QBY55373.1"/>
    </source>
</evidence>
<proteinExistence type="predicted"/>
<dbReference type="EMBL" id="CP038636">
    <property type="protein sequence ID" value="QBY55373.1"/>
    <property type="molecule type" value="Genomic_DNA"/>
</dbReference>
<evidence type="ECO:0000256" key="1">
    <source>
        <dbReference type="SAM" id="Phobius"/>
    </source>
</evidence>
<feature type="transmembrane region" description="Helical" evidence="1">
    <location>
        <begin position="93"/>
        <end position="113"/>
    </location>
</feature>
<keyword evidence="2" id="KW-0614">Plasmid</keyword>
<keyword evidence="1" id="KW-0812">Transmembrane</keyword>
<dbReference type="AlphaFoldDB" id="A0A4P7LNU7"/>
<dbReference type="Proteomes" id="UP000295294">
    <property type="component" value="Plasmid unnamed1"/>
</dbReference>
<sequence length="172" mass="18031">MRTLLYFKLKDAASAQLAQTRLGELARTPARVAGPWFGHPDNQPVDGLPTIDVSQTTYCEEAAITGIFVGGIVGALVIFSYGTSVGAGATAVAYVGAVVLSAMVGWWIGGLVGGKIGRLGLRRHNAQAEPGELLMIAGCDSQSKEVVKQIINELGGVGIDGHSDLMPNLRWL</sequence>
<organism evidence="2 3">
    <name type="scientific">Cupriavidus oxalaticus</name>
    <dbReference type="NCBI Taxonomy" id="96344"/>
    <lineage>
        <taxon>Bacteria</taxon>
        <taxon>Pseudomonadati</taxon>
        <taxon>Pseudomonadota</taxon>
        <taxon>Betaproteobacteria</taxon>
        <taxon>Burkholderiales</taxon>
        <taxon>Burkholderiaceae</taxon>
        <taxon>Cupriavidus</taxon>
    </lineage>
</organism>
<dbReference type="RefSeq" id="WP_135706617.1">
    <property type="nucleotide sequence ID" value="NZ_CP038636.1"/>
</dbReference>
<name>A0A4P7LNU7_9BURK</name>
<evidence type="ECO:0000313" key="3">
    <source>
        <dbReference type="Proteomes" id="UP000295294"/>
    </source>
</evidence>
<reference evidence="2 3" key="1">
    <citation type="submission" date="2019-03" db="EMBL/GenBank/DDBJ databases">
        <title>Efficiently degradation of phenoxyalkanoic acid herbicides by Cupriavidus oxalaticus strain X32.</title>
        <authorList>
            <person name="Sheng X."/>
        </authorList>
    </citation>
    <scope>NUCLEOTIDE SEQUENCE [LARGE SCALE GENOMIC DNA]</scope>
    <source>
        <strain evidence="2 3">X32</strain>
        <plasmid evidence="2 3">unnamed1</plasmid>
    </source>
</reference>
<feature type="transmembrane region" description="Helical" evidence="1">
    <location>
        <begin position="62"/>
        <end position="81"/>
    </location>
</feature>
<dbReference type="OrthoDB" id="8963677at2"/>
<dbReference type="KEGG" id="cox:E0W60_30410"/>
<geneLocation type="plasmid" evidence="2">
    <name>unnamed1</name>
</geneLocation>
<keyword evidence="1" id="KW-1133">Transmembrane helix</keyword>
<keyword evidence="1" id="KW-0472">Membrane</keyword>